<dbReference type="RefSeq" id="WP_098342169.1">
    <property type="nucleotide sequence ID" value="NZ_NTRR01000010.1"/>
</dbReference>
<dbReference type="EMBL" id="NTRR01000010">
    <property type="protein sequence ID" value="PFE17353.1"/>
    <property type="molecule type" value="Genomic_DNA"/>
</dbReference>
<accession>A0A2A9A2T4</accession>
<comment type="caution">
    <text evidence="1">The sequence shown here is derived from an EMBL/GenBank/DDBJ whole genome shotgun (WGS) entry which is preliminary data.</text>
</comment>
<dbReference type="Proteomes" id="UP000220032">
    <property type="component" value="Unassembled WGS sequence"/>
</dbReference>
<evidence type="ECO:0000313" key="2">
    <source>
        <dbReference type="Proteomes" id="UP000220032"/>
    </source>
</evidence>
<organism evidence="1 2">
    <name type="scientific">Bacillus cereus</name>
    <dbReference type="NCBI Taxonomy" id="1396"/>
    <lineage>
        <taxon>Bacteria</taxon>
        <taxon>Bacillati</taxon>
        <taxon>Bacillota</taxon>
        <taxon>Bacilli</taxon>
        <taxon>Bacillales</taxon>
        <taxon>Bacillaceae</taxon>
        <taxon>Bacillus</taxon>
        <taxon>Bacillus cereus group</taxon>
    </lineage>
</organism>
<protein>
    <submittedName>
        <fullName evidence="1">Uncharacterized protein</fullName>
    </submittedName>
</protein>
<gene>
    <name evidence="1" type="ORF">CN307_08390</name>
</gene>
<evidence type="ECO:0000313" key="1">
    <source>
        <dbReference type="EMBL" id="PFE17353.1"/>
    </source>
</evidence>
<proteinExistence type="predicted"/>
<reference evidence="1 2" key="1">
    <citation type="submission" date="2017-09" db="EMBL/GenBank/DDBJ databases">
        <title>Large-scale bioinformatics analysis of Bacillus genomes uncovers conserved roles of natural products in bacterial physiology.</title>
        <authorList>
            <consortium name="Agbiome Team Llc"/>
            <person name="Bleich R.M."/>
            <person name="Grubbs K.J."/>
            <person name="Santa Maria K.C."/>
            <person name="Allen S.E."/>
            <person name="Farag S."/>
            <person name="Shank E.A."/>
            <person name="Bowers A."/>
        </authorList>
    </citation>
    <scope>NUCLEOTIDE SEQUENCE [LARGE SCALE GENOMIC DNA]</scope>
    <source>
        <strain evidence="1 2">AFS022681</strain>
    </source>
</reference>
<sequence>MKENQVLLAYCVGIIKFVKNKENVKREQYAPFLYNAMGVDKGNDNGTEDGEVITTSYWYGVQAQEDDEVLEIVGGGFYRAWNDKWGE</sequence>
<name>A0A2A9A2T4_BACCE</name>
<dbReference type="AlphaFoldDB" id="A0A2A9A2T4"/>